<evidence type="ECO:0000256" key="5">
    <source>
        <dbReference type="ARBA" id="ARBA00022750"/>
    </source>
</evidence>
<evidence type="ECO:0000256" key="3">
    <source>
        <dbReference type="ARBA" id="ARBA00022670"/>
    </source>
</evidence>
<dbReference type="Proteomes" id="UP000257067">
    <property type="component" value="Unassembled WGS sequence"/>
</dbReference>
<dbReference type="HAMAP" id="MF_00161">
    <property type="entry name" value="LspA"/>
    <property type="match status" value="1"/>
</dbReference>
<dbReference type="EC" id="3.4.23.36" evidence="9"/>
<dbReference type="PRINTS" id="PR00781">
    <property type="entry name" value="LIPOSIGPTASE"/>
</dbReference>
<organism evidence="11 12">
    <name type="scientific">Helicobacter cholecystus</name>
    <dbReference type="NCBI Taxonomy" id="45498"/>
    <lineage>
        <taxon>Bacteria</taxon>
        <taxon>Pseudomonadati</taxon>
        <taxon>Campylobacterota</taxon>
        <taxon>Epsilonproteobacteria</taxon>
        <taxon>Campylobacterales</taxon>
        <taxon>Helicobacteraceae</taxon>
        <taxon>Helicobacter</taxon>
    </lineage>
</organism>
<evidence type="ECO:0000256" key="8">
    <source>
        <dbReference type="ARBA" id="ARBA00023136"/>
    </source>
</evidence>
<comment type="caution">
    <text evidence="11">The sequence shown here is derived from an EMBL/GenBank/DDBJ whole genome shotgun (WGS) entry which is preliminary data.</text>
</comment>
<comment type="caution">
    <text evidence="9">Lacks conserved residue(s) required for the propagation of feature annotation.</text>
</comment>
<keyword evidence="8 9" id="KW-0472">Membrane</keyword>
<evidence type="ECO:0000256" key="6">
    <source>
        <dbReference type="ARBA" id="ARBA00022801"/>
    </source>
</evidence>
<evidence type="ECO:0000256" key="4">
    <source>
        <dbReference type="ARBA" id="ARBA00022692"/>
    </source>
</evidence>
<keyword evidence="11" id="KW-0449">Lipoprotein</keyword>
<accession>A0A3D8IYL3</accession>
<dbReference type="Pfam" id="PF01252">
    <property type="entry name" value="Peptidase_A8"/>
    <property type="match status" value="1"/>
</dbReference>
<comment type="catalytic activity">
    <reaction evidence="9">
        <text>Release of signal peptides from bacterial membrane prolipoproteins. Hydrolyzes -Xaa-Yaa-Zaa-|-(S,diacylglyceryl)Cys-, in which Xaa is hydrophobic (preferably Leu), and Yaa (Ala or Ser) and Zaa (Gly or Ala) have small, neutral side chains.</text>
        <dbReference type="EC" id="3.4.23.36"/>
    </reaction>
</comment>
<feature type="transmembrane region" description="Helical" evidence="9">
    <location>
        <begin position="116"/>
        <end position="140"/>
    </location>
</feature>
<dbReference type="UniPathway" id="UPA00665"/>
<dbReference type="RefSeq" id="WP_104724636.1">
    <property type="nucleotide sequence ID" value="NZ_FZNE01000003.1"/>
</dbReference>
<sequence>MGIFLLLGVMCFILDQYVKNLILQGFRYEGSVISIVSVLNKGVAFSMFSFLGENLKWIQMGLIIVLTYIFLVSQDLLRNYFIPFGLLMGSGVSNLYDRFKHSGVVDYIFWHYKFEFAVFNLADVFINIGIGILLLMMIFWKKDERKVV</sequence>
<comment type="pathway">
    <text evidence="9">Protein modification; lipoprotein biosynthesis (signal peptide cleavage).</text>
</comment>
<keyword evidence="7 9" id="KW-1133">Transmembrane helix</keyword>
<gene>
    <name evidence="9" type="primary">lspA</name>
    <name evidence="11" type="ORF">CQA62_03385</name>
</gene>
<evidence type="ECO:0000256" key="1">
    <source>
        <dbReference type="ARBA" id="ARBA00006139"/>
    </source>
</evidence>
<keyword evidence="2 9" id="KW-1003">Cell membrane</keyword>
<proteinExistence type="inferred from homology"/>
<comment type="function">
    <text evidence="9">This protein specifically catalyzes the removal of signal peptides from prolipoproteins.</text>
</comment>
<comment type="subcellular location">
    <subcellularLocation>
        <location evidence="9">Cell membrane</location>
        <topology evidence="9">Multi-pass membrane protein</topology>
    </subcellularLocation>
</comment>
<dbReference type="PANTHER" id="PTHR33695">
    <property type="entry name" value="LIPOPROTEIN SIGNAL PEPTIDASE"/>
    <property type="match status" value="1"/>
</dbReference>
<protein>
    <recommendedName>
        <fullName evidence="9">Lipoprotein signal peptidase</fullName>
        <ecNumber evidence="9">3.4.23.36</ecNumber>
    </recommendedName>
    <alternativeName>
        <fullName evidence="9">Prolipoprotein signal peptidase</fullName>
    </alternativeName>
    <alternativeName>
        <fullName evidence="9">Signal peptidase II</fullName>
        <shortName evidence="9">SPase II</shortName>
    </alternativeName>
</protein>
<evidence type="ECO:0000256" key="10">
    <source>
        <dbReference type="RuleBase" id="RU004181"/>
    </source>
</evidence>
<evidence type="ECO:0000313" key="11">
    <source>
        <dbReference type="EMBL" id="RDU69714.1"/>
    </source>
</evidence>
<reference evidence="11 12" key="1">
    <citation type="submission" date="2018-04" db="EMBL/GenBank/DDBJ databases">
        <title>Novel Campyloabacter and Helicobacter Species and Strains.</title>
        <authorList>
            <person name="Mannion A.J."/>
            <person name="Shen Z."/>
            <person name="Fox J.G."/>
        </authorList>
    </citation>
    <scope>NUCLEOTIDE SEQUENCE [LARGE SCALE GENOMIC DNA]</scope>
    <source>
        <strain evidence="11 12">ATCC 700242</strain>
    </source>
</reference>
<dbReference type="GO" id="GO:0004190">
    <property type="term" value="F:aspartic-type endopeptidase activity"/>
    <property type="evidence" value="ECO:0007669"/>
    <property type="project" value="UniProtKB-UniRule"/>
</dbReference>
<evidence type="ECO:0000256" key="2">
    <source>
        <dbReference type="ARBA" id="ARBA00022475"/>
    </source>
</evidence>
<keyword evidence="12" id="KW-1185">Reference proteome</keyword>
<dbReference type="EMBL" id="NXLU01000002">
    <property type="protein sequence ID" value="RDU69714.1"/>
    <property type="molecule type" value="Genomic_DNA"/>
</dbReference>
<dbReference type="PANTHER" id="PTHR33695:SF1">
    <property type="entry name" value="LIPOPROTEIN SIGNAL PEPTIDASE"/>
    <property type="match status" value="1"/>
</dbReference>
<feature type="transmembrane region" description="Helical" evidence="9">
    <location>
        <begin position="57"/>
        <end position="73"/>
    </location>
</feature>
<dbReference type="InterPro" id="IPR001872">
    <property type="entry name" value="Peptidase_A8"/>
</dbReference>
<dbReference type="AlphaFoldDB" id="A0A3D8IYL3"/>
<evidence type="ECO:0000256" key="9">
    <source>
        <dbReference type="HAMAP-Rule" id="MF_00161"/>
    </source>
</evidence>
<keyword evidence="6 9" id="KW-0378">Hydrolase</keyword>
<dbReference type="GO" id="GO:0006508">
    <property type="term" value="P:proteolysis"/>
    <property type="evidence" value="ECO:0007669"/>
    <property type="project" value="UniProtKB-KW"/>
</dbReference>
<keyword evidence="3 9" id="KW-0645">Protease</keyword>
<feature type="active site" evidence="9">
    <location>
        <position position="106"/>
    </location>
</feature>
<comment type="similarity">
    <text evidence="1 9 10">Belongs to the peptidase A8 family.</text>
</comment>
<keyword evidence="4 9" id="KW-0812">Transmembrane</keyword>
<evidence type="ECO:0000256" key="7">
    <source>
        <dbReference type="ARBA" id="ARBA00022989"/>
    </source>
</evidence>
<dbReference type="OrthoDB" id="9810259at2"/>
<feature type="transmembrane region" description="Helical" evidence="9">
    <location>
        <begin position="80"/>
        <end position="96"/>
    </location>
</feature>
<feature type="active site" evidence="9">
    <location>
        <position position="123"/>
    </location>
</feature>
<name>A0A3D8IYL3_9HELI</name>
<evidence type="ECO:0000313" key="12">
    <source>
        <dbReference type="Proteomes" id="UP000257067"/>
    </source>
</evidence>
<dbReference type="GO" id="GO:0005886">
    <property type="term" value="C:plasma membrane"/>
    <property type="evidence" value="ECO:0007669"/>
    <property type="project" value="UniProtKB-SubCell"/>
</dbReference>
<dbReference type="NCBIfam" id="TIGR00077">
    <property type="entry name" value="lspA"/>
    <property type="match status" value="1"/>
</dbReference>
<keyword evidence="5 9" id="KW-0064">Aspartyl protease</keyword>